<dbReference type="InterPro" id="IPR011330">
    <property type="entry name" value="Glyco_hydro/deAcase_b/a-brl"/>
</dbReference>
<dbReference type="PANTHER" id="PTHR10587">
    <property type="entry name" value="GLYCOSYL TRANSFERASE-RELATED"/>
    <property type="match status" value="1"/>
</dbReference>
<dbReference type="InterPro" id="IPR050248">
    <property type="entry name" value="Polysacc_deacetylase_ArnD"/>
</dbReference>
<dbReference type="CDD" id="cd10917">
    <property type="entry name" value="CE4_NodB_like_6s_7s"/>
    <property type="match status" value="1"/>
</dbReference>
<dbReference type="PANTHER" id="PTHR10587:SF133">
    <property type="entry name" value="CHITIN DEACETYLASE 1-RELATED"/>
    <property type="match status" value="1"/>
</dbReference>
<dbReference type="GO" id="GO:0016810">
    <property type="term" value="F:hydrolase activity, acting on carbon-nitrogen (but not peptide) bonds"/>
    <property type="evidence" value="ECO:0007669"/>
    <property type="project" value="InterPro"/>
</dbReference>
<keyword evidence="1" id="KW-0479">Metal-binding</keyword>
<evidence type="ECO:0000313" key="5">
    <source>
        <dbReference type="Proteomes" id="UP001149140"/>
    </source>
</evidence>
<dbReference type="SUPFAM" id="SSF88713">
    <property type="entry name" value="Glycoside hydrolase/deacetylase"/>
    <property type="match status" value="1"/>
</dbReference>
<comment type="caution">
    <text evidence="4">The sequence shown here is derived from an EMBL/GenBank/DDBJ whole genome shotgun (WGS) entry which is preliminary data.</text>
</comment>
<evidence type="ECO:0000256" key="2">
    <source>
        <dbReference type="ARBA" id="ARBA00022801"/>
    </source>
</evidence>
<evidence type="ECO:0000313" key="4">
    <source>
        <dbReference type="EMBL" id="MDA0161612.1"/>
    </source>
</evidence>
<proteinExistence type="predicted"/>
<evidence type="ECO:0000256" key="1">
    <source>
        <dbReference type="ARBA" id="ARBA00022723"/>
    </source>
</evidence>
<dbReference type="RefSeq" id="WP_270040829.1">
    <property type="nucleotide sequence ID" value="NZ_JAPDOD010000013.1"/>
</dbReference>
<name>A0A9X3S1Y2_9ACTN</name>
<protein>
    <submittedName>
        <fullName evidence="4">Polysaccharide deacetylase family protein</fullName>
    </submittedName>
</protein>
<dbReference type="Pfam" id="PF01522">
    <property type="entry name" value="Polysacc_deac_1"/>
    <property type="match status" value="1"/>
</dbReference>
<feature type="domain" description="NodB homology" evidence="3">
    <location>
        <begin position="62"/>
        <end position="242"/>
    </location>
</feature>
<dbReference type="AlphaFoldDB" id="A0A9X3S1Y2"/>
<evidence type="ECO:0000259" key="3">
    <source>
        <dbReference type="PROSITE" id="PS51677"/>
    </source>
</evidence>
<organism evidence="4 5">
    <name type="scientific">Solirubrobacter ginsenosidimutans</name>
    <dbReference type="NCBI Taxonomy" id="490573"/>
    <lineage>
        <taxon>Bacteria</taxon>
        <taxon>Bacillati</taxon>
        <taxon>Actinomycetota</taxon>
        <taxon>Thermoleophilia</taxon>
        <taxon>Solirubrobacterales</taxon>
        <taxon>Solirubrobacteraceae</taxon>
        <taxon>Solirubrobacter</taxon>
    </lineage>
</organism>
<dbReference type="GO" id="GO:0046872">
    <property type="term" value="F:metal ion binding"/>
    <property type="evidence" value="ECO:0007669"/>
    <property type="project" value="UniProtKB-KW"/>
</dbReference>
<gene>
    <name evidence="4" type="ORF">OM076_15145</name>
</gene>
<keyword evidence="5" id="KW-1185">Reference proteome</keyword>
<accession>A0A9X3S1Y2</accession>
<dbReference type="Proteomes" id="UP001149140">
    <property type="component" value="Unassembled WGS sequence"/>
</dbReference>
<dbReference type="PROSITE" id="PS51677">
    <property type="entry name" value="NODB"/>
    <property type="match status" value="1"/>
</dbReference>
<dbReference type="GO" id="GO:0005975">
    <property type="term" value="P:carbohydrate metabolic process"/>
    <property type="evidence" value="ECO:0007669"/>
    <property type="project" value="InterPro"/>
</dbReference>
<dbReference type="Gene3D" id="3.20.20.370">
    <property type="entry name" value="Glycoside hydrolase/deacetylase"/>
    <property type="match status" value="1"/>
</dbReference>
<dbReference type="InterPro" id="IPR002509">
    <property type="entry name" value="NODB_dom"/>
</dbReference>
<sequence length="265" mass="28409">MGTLALLLILGLAAIRRGGNHASAAEITPAATMLVAKHAALFPKADRVARLPYVAVAGRGHREIALTFDDGPGPYTLEVVRTLHRLNAPGTFFQVGTTEHYFTDAQQAELADPLVTIGDHTQNHRRLDRLSRADQGKEIDAQAAILRAAGAPAPTLFRPPYGAFDATTLALLRERGMTMVMWSIDSEDYRRPGVDAIVANVLSAAKPGAIVLLHDAGGDRSQTIAALPRIVKSLRDRHYTLVSVPQLLRDAPPPMKQPVMGIGAG</sequence>
<reference evidence="4" key="1">
    <citation type="submission" date="2022-10" db="EMBL/GenBank/DDBJ databases">
        <title>The WGS of Solirubrobacter ginsenosidimutans DSM 21036.</title>
        <authorList>
            <person name="Jiang Z."/>
        </authorList>
    </citation>
    <scope>NUCLEOTIDE SEQUENCE</scope>
    <source>
        <strain evidence="4">DSM 21036</strain>
    </source>
</reference>
<keyword evidence="2" id="KW-0378">Hydrolase</keyword>
<dbReference type="EMBL" id="JAPDOD010000013">
    <property type="protein sequence ID" value="MDA0161612.1"/>
    <property type="molecule type" value="Genomic_DNA"/>
</dbReference>
<dbReference type="GO" id="GO:0016020">
    <property type="term" value="C:membrane"/>
    <property type="evidence" value="ECO:0007669"/>
    <property type="project" value="TreeGrafter"/>
</dbReference>